<reference evidence="2" key="1">
    <citation type="submission" date="2018-05" db="EMBL/GenBank/DDBJ databases">
        <authorList>
            <person name="Lanie J.A."/>
            <person name="Ng W.-L."/>
            <person name="Kazmierczak K.M."/>
            <person name="Andrzejewski T.M."/>
            <person name="Davidsen T.M."/>
            <person name="Wayne K.J."/>
            <person name="Tettelin H."/>
            <person name="Glass J.I."/>
            <person name="Rusch D."/>
            <person name="Podicherti R."/>
            <person name="Tsui H.-C.T."/>
            <person name="Winkler M.E."/>
        </authorList>
    </citation>
    <scope>NUCLEOTIDE SEQUENCE</scope>
</reference>
<keyword evidence="1" id="KW-1133">Transmembrane helix</keyword>
<organism evidence="2">
    <name type="scientific">marine metagenome</name>
    <dbReference type="NCBI Taxonomy" id="408172"/>
    <lineage>
        <taxon>unclassified sequences</taxon>
        <taxon>metagenomes</taxon>
        <taxon>ecological metagenomes</taxon>
    </lineage>
</organism>
<keyword evidence="1" id="KW-0472">Membrane</keyword>
<keyword evidence="1" id="KW-0812">Transmembrane</keyword>
<evidence type="ECO:0000256" key="1">
    <source>
        <dbReference type="SAM" id="Phobius"/>
    </source>
</evidence>
<evidence type="ECO:0000313" key="2">
    <source>
        <dbReference type="EMBL" id="SVE41237.1"/>
    </source>
</evidence>
<protein>
    <submittedName>
        <fullName evidence="2">Uncharacterized protein</fullName>
    </submittedName>
</protein>
<accession>A0A383D9P1</accession>
<dbReference type="EMBL" id="UINC01215519">
    <property type="protein sequence ID" value="SVE41237.1"/>
    <property type="molecule type" value="Genomic_DNA"/>
</dbReference>
<name>A0A383D9P1_9ZZZZ</name>
<sequence length="50" mass="5570">MIRKMNVIDKTWVWVVFKSSLMGLGYFSGISKSSSMDDPLKCSLVPSADI</sequence>
<proteinExistence type="predicted"/>
<dbReference type="AlphaFoldDB" id="A0A383D9P1"/>
<feature type="transmembrane region" description="Helical" evidence="1">
    <location>
        <begin position="12"/>
        <end position="30"/>
    </location>
</feature>
<gene>
    <name evidence="2" type="ORF">METZ01_LOCUS494091</name>
</gene>